<feature type="domain" description="Rhamnogalacturonase A/B/Epimerase-like pectate lyase" evidence="2">
    <location>
        <begin position="45"/>
        <end position="269"/>
    </location>
</feature>
<keyword evidence="4" id="KW-1185">Reference proteome</keyword>
<dbReference type="Gene3D" id="2.160.20.10">
    <property type="entry name" value="Single-stranded right-handed beta-helix, Pectin lyase-like"/>
    <property type="match status" value="2"/>
</dbReference>
<name>A0ABX1M0T4_9CYAN</name>
<evidence type="ECO:0000256" key="1">
    <source>
        <dbReference type="ARBA" id="ARBA00023157"/>
    </source>
</evidence>
<dbReference type="InterPro" id="IPR011050">
    <property type="entry name" value="Pectin_lyase_fold/virulence"/>
</dbReference>
<accession>A0ABX1M0T4</accession>
<keyword evidence="1" id="KW-1015">Disulfide bond</keyword>
<dbReference type="Pfam" id="PF12708">
    <property type="entry name" value="Pect-lyase_RHGA_epim"/>
    <property type="match status" value="2"/>
</dbReference>
<sequence>MVMQDFFLLIVLSAVPVITTGCSSILNIRSASAENITFPDDAGVINVKSKYGAKGDGVTDDTNAIQTALNAYPNGKRIIYLPNGTYLVSKTLNWASGTAGTGNDYKNIILQGQSEKGVIIKLKDRATGFTDPNTPKAVIFTGPAPAQRFGNSIRNLTVDIGAGNLGASGIQFNASNQGTMRYVTIQSRDGRGVIGLDMDFADEIGPLLIKGLTVKGFQYGIMTSSTVNSQTFEDIHLENQSVYGFLNYGQVINIRNLTSYNAVPVINNKLGQMTIIDSSLNGVGKASSQPAIGNGDRMLARNINTSGYRVAIESGKNGVNAPKVSEFVTGSVVRLSDSPLKTLNLPIKETPDVPWDDPVQTPWANVVTYGAIPNDGKDDTSAIQAAIDSGKTTVYFPAGGTFEIQGTVLIRNNVRRILGTEGRVRAISKDAKLKVVDGTSQVVVIERIANGYDFPLTVDNASSRTVVLKNLLDIRGDMTGPGDVFIEDVGGGNWQFGKQNIWARQFNVENAGTHITNNGGNLWIFGLKTERGGTLIDTKNTGRTELLGGLAYTTTPAPDGTQIYPMFINNESSISITLGEINYGNGFNYTTYVREIKGRITRNLLDRSLPNYSGSGKHIPLYVGY</sequence>
<dbReference type="InterPro" id="IPR024535">
    <property type="entry name" value="RHGA/B-epi-like_pectate_lyase"/>
</dbReference>
<dbReference type="SUPFAM" id="SSF51126">
    <property type="entry name" value="Pectin lyase-like"/>
    <property type="match status" value="2"/>
</dbReference>
<feature type="domain" description="Rhamnogalacturonase A/B/Epimerase-like pectate lyase" evidence="2">
    <location>
        <begin position="363"/>
        <end position="414"/>
    </location>
</feature>
<comment type="caution">
    <text evidence="3">The sequence shown here is derived from an EMBL/GenBank/DDBJ whole genome shotgun (WGS) entry which is preliminary data.</text>
</comment>
<dbReference type="InterPro" id="IPR012334">
    <property type="entry name" value="Pectin_lyas_fold"/>
</dbReference>
<evidence type="ECO:0000313" key="4">
    <source>
        <dbReference type="Proteomes" id="UP000738376"/>
    </source>
</evidence>
<evidence type="ECO:0000313" key="3">
    <source>
        <dbReference type="EMBL" id="NMF60549.1"/>
    </source>
</evidence>
<dbReference type="EMBL" id="JAAVJL010000003">
    <property type="protein sequence ID" value="NMF60549.1"/>
    <property type="molecule type" value="Genomic_DNA"/>
</dbReference>
<gene>
    <name evidence="3" type="ORF">HC246_21600</name>
</gene>
<dbReference type="Proteomes" id="UP000738376">
    <property type="component" value="Unassembled WGS sequence"/>
</dbReference>
<protein>
    <submittedName>
        <fullName evidence="3">Endopolygalacturonase</fullName>
    </submittedName>
</protein>
<dbReference type="PANTHER" id="PTHR31736:SF19">
    <property type="entry name" value="PECTIN LYASE SUPERFAMILY PROTEIN-RELATED"/>
    <property type="match status" value="1"/>
</dbReference>
<reference evidence="3 4" key="1">
    <citation type="submission" date="2020-03" db="EMBL/GenBank/DDBJ databases">
        <title>Draft Genome Sequence of 2-Methylisoborneol Producing Pseudanabaena yagii Strain GIHE-NHR1 Isolated from North Han River in South Korea.</title>
        <authorList>
            <person name="Jeong J."/>
        </authorList>
    </citation>
    <scope>NUCLEOTIDE SEQUENCE [LARGE SCALE GENOMIC DNA]</scope>
    <source>
        <strain evidence="3 4">GIHE-NHR1</strain>
    </source>
</reference>
<evidence type="ECO:0000259" key="2">
    <source>
        <dbReference type="Pfam" id="PF12708"/>
    </source>
</evidence>
<dbReference type="PANTHER" id="PTHR31736">
    <property type="match status" value="1"/>
</dbReference>
<proteinExistence type="predicted"/>
<organism evidence="3 4">
    <name type="scientific">Pseudanabaena yagii GIHE-NHR1</name>
    <dbReference type="NCBI Taxonomy" id="2722753"/>
    <lineage>
        <taxon>Bacteria</taxon>
        <taxon>Bacillati</taxon>
        <taxon>Cyanobacteriota</taxon>
        <taxon>Cyanophyceae</taxon>
        <taxon>Pseudanabaenales</taxon>
        <taxon>Pseudanabaenaceae</taxon>
        <taxon>Pseudanabaena</taxon>
        <taxon>Pseudanabaena yagii</taxon>
    </lineage>
</organism>